<dbReference type="Pfam" id="PF07366">
    <property type="entry name" value="SnoaL"/>
    <property type="match status" value="1"/>
</dbReference>
<protein>
    <recommendedName>
        <fullName evidence="3">Ester cyclase</fullName>
    </recommendedName>
</protein>
<proteinExistence type="predicted"/>
<sequence length="171" mass="19786">MINVEEFKHSPERRKEVVQGLTEKQAKMANHWMDLFDQAFNVGDFVKMDEFFHPDMTYSNPNRLDLGPYVQWKTSPVALYKTFPPSVYRVLEVYGKGEDKICVFCNHQGEQTGGPYMGVPPQGQKINVHWFSVLTFKDDKIIHIYSISDVLTMLIDIGVIPKDKQPVDPYK</sequence>
<dbReference type="OrthoDB" id="7502575at2"/>
<reference evidence="1 2" key="1">
    <citation type="submission" date="2015-11" db="EMBL/GenBank/DDBJ databases">
        <title>A Two-component Flavoprotein Monooxygenase System MeaXY Responsible for para-Hydroxylation of 2-Methyl-6-ethylaniline and 2,6-Diethylaniline in Sphingobium baderi DE-13.</title>
        <authorList>
            <person name="Cheng M."/>
            <person name="Meng Q."/>
            <person name="Yang Y."/>
            <person name="Chu C."/>
            <person name="Yan X."/>
            <person name="He J."/>
            <person name="Li S."/>
        </authorList>
    </citation>
    <scope>NUCLEOTIDE SEQUENCE [LARGE SCALE GENOMIC DNA]</scope>
    <source>
        <strain evidence="1 2">DE-13</strain>
    </source>
</reference>
<dbReference type="AlphaFoldDB" id="A0A0S3EZ78"/>
<dbReference type="EMBL" id="CP013264">
    <property type="protein sequence ID" value="ALR20756.1"/>
    <property type="molecule type" value="Genomic_DNA"/>
</dbReference>
<dbReference type="SUPFAM" id="SSF54427">
    <property type="entry name" value="NTF2-like"/>
    <property type="match status" value="1"/>
</dbReference>
<dbReference type="KEGG" id="sbd:ATN00_11065"/>
<name>A0A0S3EZ78_9SPHN</name>
<dbReference type="Proteomes" id="UP000056968">
    <property type="component" value="Chromosome"/>
</dbReference>
<organism evidence="1 2">
    <name type="scientific">Sphingobium baderi</name>
    <dbReference type="NCBI Taxonomy" id="1332080"/>
    <lineage>
        <taxon>Bacteria</taxon>
        <taxon>Pseudomonadati</taxon>
        <taxon>Pseudomonadota</taxon>
        <taxon>Alphaproteobacteria</taxon>
        <taxon>Sphingomonadales</taxon>
        <taxon>Sphingomonadaceae</taxon>
        <taxon>Sphingobium</taxon>
    </lineage>
</organism>
<evidence type="ECO:0008006" key="3">
    <source>
        <dbReference type="Google" id="ProtNLM"/>
    </source>
</evidence>
<evidence type="ECO:0000313" key="2">
    <source>
        <dbReference type="Proteomes" id="UP000056968"/>
    </source>
</evidence>
<keyword evidence="2" id="KW-1185">Reference proteome</keyword>
<evidence type="ECO:0000313" key="1">
    <source>
        <dbReference type="EMBL" id="ALR20756.1"/>
    </source>
</evidence>
<dbReference type="InterPro" id="IPR009959">
    <property type="entry name" value="Cyclase_SnoaL-like"/>
</dbReference>
<dbReference type="GO" id="GO:0030638">
    <property type="term" value="P:polyketide metabolic process"/>
    <property type="evidence" value="ECO:0007669"/>
    <property type="project" value="InterPro"/>
</dbReference>
<dbReference type="RefSeq" id="WP_062064674.1">
    <property type="nucleotide sequence ID" value="NZ_CP013264.1"/>
</dbReference>
<accession>A0A0S3EZ78</accession>
<dbReference type="STRING" id="1332080.ATN00_11065"/>
<dbReference type="InterPro" id="IPR032710">
    <property type="entry name" value="NTF2-like_dom_sf"/>
</dbReference>
<gene>
    <name evidence="1" type="ORF">ATN00_11065</name>
</gene>
<dbReference type="Gene3D" id="3.10.450.50">
    <property type="match status" value="1"/>
</dbReference>